<dbReference type="EMBL" id="BSDP01000001">
    <property type="protein sequence ID" value="GLI27678.1"/>
    <property type="molecule type" value="Genomic_DNA"/>
</dbReference>
<gene>
    <name evidence="1" type="ORF">ARHIZOSPH14_19200</name>
</gene>
<dbReference type="InterPro" id="IPR011200">
    <property type="entry name" value="UCP012608"/>
</dbReference>
<evidence type="ECO:0008006" key="3">
    <source>
        <dbReference type="Google" id="ProtNLM"/>
    </source>
</evidence>
<comment type="caution">
    <text evidence="1">The sequence shown here is derived from an EMBL/GenBank/DDBJ whole genome shotgun (WGS) entry which is preliminary data.</text>
</comment>
<evidence type="ECO:0000313" key="2">
    <source>
        <dbReference type="Proteomes" id="UP001144396"/>
    </source>
</evidence>
<dbReference type="RefSeq" id="WP_281884422.1">
    <property type="nucleotide sequence ID" value="NZ_BSDP01000001.1"/>
</dbReference>
<organism evidence="1 2">
    <name type="scientific">Agromyces rhizosphaerae</name>
    <dbReference type="NCBI Taxonomy" id="88374"/>
    <lineage>
        <taxon>Bacteria</taxon>
        <taxon>Bacillati</taxon>
        <taxon>Actinomycetota</taxon>
        <taxon>Actinomycetes</taxon>
        <taxon>Micrococcales</taxon>
        <taxon>Microbacteriaceae</taxon>
        <taxon>Agromyces</taxon>
    </lineage>
</organism>
<keyword evidence="2" id="KW-1185">Reference proteome</keyword>
<protein>
    <recommendedName>
        <fullName evidence="3">DUF2332 family protein</fullName>
    </recommendedName>
</protein>
<dbReference type="Proteomes" id="UP001144396">
    <property type="component" value="Unassembled WGS sequence"/>
</dbReference>
<name>A0A9W6FS15_9MICO</name>
<dbReference type="AlphaFoldDB" id="A0A9W6FS15"/>
<evidence type="ECO:0000313" key="1">
    <source>
        <dbReference type="EMBL" id="GLI27678.1"/>
    </source>
</evidence>
<proteinExistence type="predicted"/>
<dbReference type="Pfam" id="PF10094">
    <property type="entry name" value="DUF2332"/>
    <property type="match status" value="1"/>
</dbReference>
<sequence length="324" mass="35623">MQVQQTGDVTRDWYTRFAVNEARGQSAIYEAWATGVAGDDEVLDLIRELPRPKQQPNLVFACSRLLGAPEGEYAPWREWLLANWPAVADAALQRATQTNEPRRCALLLPLLAAIEGPIALLEVGASAGLCLYPDRYAYRYDDDPVLGESDVLLECATTGPVPLPDRLPEIVWRAGLDLNPLRVDDADDMRWLETLVWPEQVERRERIRRAIELARREPVRLVAGDGRERLREVAADAPDDATLVVFHAGTIVYLGRDERAAFADDVCSLAAERGRTHWISIEGQGVTPGVQPDGTGGSSTFALALDGDLVALAGPHGQSLDWLA</sequence>
<reference evidence="1" key="1">
    <citation type="submission" date="2022-12" db="EMBL/GenBank/DDBJ databases">
        <title>Reference genome sequencing for broad-spectrum identification of bacterial and archaeal isolates by mass spectrometry.</title>
        <authorList>
            <person name="Sekiguchi Y."/>
            <person name="Tourlousse D.M."/>
        </authorList>
    </citation>
    <scope>NUCLEOTIDE SEQUENCE</scope>
    <source>
        <strain evidence="1">14</strain>
    </source>
</reference>
<accession>A0A9W6FS15</accession>